<dbReference type="PANTHER" id="PTHR37804:SF1">
    <property type="entry name" value="CDAA REGULATORY PROTEIN CDAR"/>
    <property type="match status" value="1"/>
</dbReference>
<keyword evidence="1" id="KW-1133">Transmembrane helix</keyword>
<evidence type="ECO:0000313" key="3">
    <source>
        <dbReference type="Proteomes" id="UP000286268"/>
    </source>
</evidence>
<dbReference type="Proteomes" id="UP000286268">
    <property type="component" value="Chromosome"/>
</dbReference>
<protein>
    <recommendedName>
        <fullName evidence="4">YbbR domain-containing protein</fullName>
    </recommendedName>
</protein>
<dbReference type="InterPro" id="IPR012505">
    <property type="entry name" value="YbbR"/>
</dbReference>
<sequence>MDNKDKKAEIVIRIVCLIVSFGLWLYVSNVQNPTREYKLDKVPVELINADALKEAKLALSPHQDFYVSLNLEGPSSEVYKVTTSQFKVTVDLSAYALKKGENRIRVDIVNYPSNINIKNNSFLLVTIKVDDYVEKSIPIKQEIKVTTKSGNYADAPELKPSSAVIAGPGEYVNSIKNLLVSSDVKDIDTDTVLNLPIKAVNDSGKAVEEVKISPTNAEVTIPVKKGKLVPVNVVTKGNLPSGYIMKDFGSTTDKVELVGDETVLSGINKIDTEAIDLSTINDSKEVSVNLSVPQSVRVASNLNKVKVRFTLGKYITKDVEVPITTKNPTDTLQTVIDPQKITVKISGLEDDINAFKPDSIKAEVDLAGAKEGDNTIPIVLSNSNDKIKVVSQSSDKVKATLTKKQQ</sequence>
<feature type="transmembrane region" description="Helical" evidence="1">
    <location>
        <begin position="10"/>
        <end position="27"/>
    </location>
</feature>
<dbReference type="Gene3D" id="2.170.120.30">
    <property type="match status" value="2"/>
</dbReference>
<keyword evidence="3" id="KW-1185">Reference proteome</keyword>
<dbReference type="EMBL" id="CP025746">
    <property type="protein sequence ID" value="QAA30892.1"/>
    <property type="molecule type" value="Genomic_DNA"/>
</dbReference>
<dbReference type="AlphaFoldDB" id="A0A410DP88"/>
<dbReference type="InterPro" id="IPR053154">
    <property type="entry name" value="c-di-AMP_regulator"/>
</dbReference>
<evidence type="ECO:0000313" key="2">
    <source>
        <dbReference type="EMBL" id="QAA30892.1"/>
    </source>
</evidence>
<dbReference type="RefSeq" id="WP_128211343.1">
    <property type="nucleotide sequence ID" value="NZ_CP025746.1"/>
</dbReference>
<keyword evidence="1" id="KW-0812">Transmembrane</keyword>
<proteinExistence type="predicted"/>
<reference evidence="2 3" key="1">
    <citation type="submission" date="2018-01" db="EMBL/GenBank/DDBJ databases">
        <title>Genome Sequencing and Assembly of Anaerobacter polyendosporus strain CT4.</title>
        <authorList>
            <person name="Tachaapaikoon C."/>
            <person name="Sutheeworapong S."/>
            <person name="Jenjaroenpun P."/>
            <person name="Wongsurawat T."/>
            <person name="Nookeaw I."/>
            <person name="Cheawchanlertfa P."/>
            <person name="Kosugi A."/>
            <person name="Cheevadhanarak S."/>
            <person name="Ratanakhanokchai K."/>
        </authorList>
    </citation>
    <scope>NUCLEOTIDE SEQUENCE [LARGE SCALE GENOMIC DNA]</scope>
    <source>
        <strain evidence="2 3">CT4</strain>
    </source>
</reference>
<evidence type="ECO:0000256" key="1">
    <source>
        <dbReference type="SAM" id="Phobius"/>
    </source>
</evidence>
<organism evidence="2 3">
    <name type="scientific">Clostridium manihotivorum</name>
    <dbReference type="NCBI Taxonomy" id="2320868"/>
    <lineage>
        <taxon>Bacteria</taxon>
        <taxon>Bacillati</taxon>
        <taxon>Bacillota</taxon>
        <taxon>Clostridia</taxon>
        <taxon>Eubacteriales</taxon>
        <taxon>Clostridiaceae</taxon>
        <taxon>Clostridium</taxon>
    </lineage>
</organism>
<accession>A0A410DP88</accession>
<dbReference type="PANTHER" id="PTHR37804">
    <property type="entry name" value="CDAA REGULATORY PROTEIN CDAR"/>
    <property type="match status" value="1"/>
</dbReference>
<evidence type="ECO:0008006" key="4">
    <source>
        <dbReference type="Google" id="ProtNLM"/>
    </source>
</evidence>
<dbReference type="Gene3D" id="2.170.120.40">
    <property type="entry name" value="YbbR-like domain"/>
    <property type="match status" value="2"/>
</dbReference>
<dbReference type="Pfam" id="PF07949">
    <property type="entry name" value="YbbR"/>
    <property type="match status" value="3"/>
</dbReference>
<keyword evidence="1" id="KW-0472">Membrane</keyword>
<dbReference type="KEGG" id="cmah:C1I91_04000"/>
<dbReference type="OrthoDB" id="2111604at2"/>
<gene>
    <name evidence="2" type="ORF">C1I91_04000</name>
</gene>
<name>A0A410DP88_9CLOT</name>